<name>A0A6J7WUF2_9CAUD</name>
<protein>
    <submittedName>
        <fullName evidence="1">Uncharacterized protein</fullName>
    </submittedName>
</protein>
<dbReference type="EMBL" id="LR798269">
    <property type="protein sequence ID" value="CAB5219714.1"/>
    <property type="molecule type" value="Genomic_DNA"/>
</dbReference>
<evidence type="ECO:0000313" key="1">
    <source>
        <dbReference type="EMBL" id="CAB5219714.1"/>
    </source>
</evidence>
<gene>
    <name evidence="1" type="ORF">UFOVP222_118</name>
</gene>
<reference evidence="1" key="1">
    <citation type="submission" date="2020-05" db="EMBL/GenBank/DDBJ databases">
        <authorList>
            <person name="Chiriac C."/>
            <person name="Salcher M."/>
            <person name="Ghai R."/>
            <person name="Kavagutti S V."/>
        </authorList>
    </citation>
    <scope>NUCLEOTIDE SEQUENCE</scope>
</reference>
<organism evidence="1">
    <name type="scientific">uncultured Caudovirales phage</name>
    <dbReference type="NCBI Taxonomy" id="2100421"/>
    <lineage>
        <taxon>Viruses</taxon>
        <taxon>Duplodnaviria</taxon>
        <taxon>Heunggongvirae</taxon>
        <taxon>Uroviricota</taxon>
        <taxon>Caudoviricetes</taxon>
        <taxon>Peduoviridae</taxon>
        <taxon>Maltschvirus</taxon>
        <taxon>Maltschvirus maltsch</taxon>
    </lineage>
</organism>
<proteinExistence type="predicted"/>
<sequence length="146" mass="17041">MYKYLTYDEFHNHYKPILNKLTKYPSDTQFAFETFGDEQEFVFAQPNENVWTEVDGDGGCYIIAGRHFVNRIQYYVTEKPYDSDSQEVYVQLYKECDECGTYGGGGETESGKECVVCQDYDEYNVFPETREELIELLGEEVANEQC</sequence>
<accession>A0A6J7WUF2</accession>